<dbReference type="GO" id="GO:0005634">
    <property type="term" value="C:nucleus"/>
    <property type="evidence" value="ECO:0007669"/>
    <property type="project" value="TreeGrafter"/>
</dbReference>
<keyword evidence="1 3" id="KW-0547">Nucleotide-binding</keyword>
<dbReference type="Proteomes" id="UP000095751">
    <property type="component" value="Unassembled WGS sequence"/>
</dbReference>
<dbReference type="PROSITE" id="PS00108">
    <property type="entry name" value="PROTEIN_KINASE_ST"/>
    <property type="match status" value="1"/>
</dbReference>
<keyword evidence="2 3" id="KW-0067">ATP-binding</keyword>
<dbReference type="PANTHER" id="PTHR44167:SF30">
    <property type="entry name" value="PHOSPHORYLASE KINASE"/>
    <property type="match status" value="1"/>
</dbReference>
<evidence type="ECO:0000259" key="6">
    <source>
        <dbReference type="PROSITE" id="PS50011"/>
    </source>
</evidence>
<dbReference type="OrthoDB" id="5979581at2759"/>
<dbReference type="InterPro" id="IPR000719">
    <property type="entry name" value="Prot_kinase_dom"/>
</dbReference>
<proteinExistence type="inferred from homology"/>
<dbReference type="SMART" id="SM00220">
    <property type="entry name" value="S_TKc"/>
    <property type="match status" value="1"/>
</dbReference>
<accession>A0A1E7FH40</accession>
<evidence type="ECO:0000313" key="7">
    <source>
        <dbReference type="EMBL" id="OEU17491.1"/>
    </source>
</evidence>
<dbReference type="PROSITE" id="PS50011">
    <property type="entry name" value="PROTEIN_KINASE_DOM"/>
    <property type="match status" value="1"/>
</dbReference>
<dbReference type="PANTHER" id="PTHR44167">
    <property type="entry name" value="OVARIAN-SPECIFIC SERINE/THREONINE-PROTEIN KINASE LOK-RELATED"/>
    <property type="match status" value="1"/>
</dbReference>
<evidence type="ECO:0000256" key="1">
    <source>
        <dbReference type="ARBA" id="ARBA00022741"/>
    </source>
</evidence>
<dbReference type="Gene3D" id="1.10.510.10">
    <property type="entry name" value="Transferase(Phosphotransferase) domain 1"/>
    <property type="match status" value="1"/>
</dbReference>
<evidence type="ECO:0000256" key="4">
    <source>
        <dbReference type="RuleBase" id="RU000304"/>
    </source>
</evidence>
<keyword evidence="7" id="KW-0418">Kinase</keyword>
<dbReference type="SUPFAM" id="SSF56112">
    <property type="entry name" value="Protein kinase-like (PK-like)"/>
    <property type="match status" value="1"/>
</dbReference>
<dbReference type="EMBL" id="KV784357">
    <property type="protein sequence ID" value="OEU17491.1"/>
    <property type="molecule type" value="Genomic_DNA"/>
</dbReference>
<dbReference type="AlphaFoldDB" id="A0A1E7FH40"/>
<keyword evidence="7" id="KW-0808">Transferase</keyword>
<dbReference type="GO" id="GO:0005524">
    <property type="term" value="F:ATP binding"/>
    <property type="evidence" value="ECO:0007669"/>
    <property type="project" value="UniProtKB-UniRule"/>
</dbReference>
<dbReference type="KEGG" id="fcy:FRACYDRAFT_207725"/>
<reference evidence="7 8" key="1">
    <citation type="submission" date="2016-09" db="EMBL/GenBank/DDBJ databases">
        <title>Extensive genetic diversity and differential bi-allelic expression allows diatom success in the polar Southern Ocean.</title>
        <authorList>
            <consortium name="DOE Joint Genome Institute"/>
            <person name="Mock T."/>
            <person name="Otillar R.P."/>
            <person name="Strauss J."/>
            <person name="Dupont C."/>
            <person name="Frickenhaus S."/>
            <person name="Maumus F."/>
            <person name="Mcmullan M."/>
            <person name="Sanges R."/>
            <person name="Schmutz J."/>
            <person name="Toseland A."/>
            <person name="Valas R."/>
            <person name="Veluchamy A."/>
            <person name="Ward B.J."/>
            <person name="Allen A."/>
            <person name="Barry K."/>
            <person name="Falciatore A."/>
            <person name="Ferrante M."/>
            <person name="Fortunato A.E."/>
            <person name="Gloeckner G."/>
            <person name="Gruber A."/>
            <person name="Hipkin R."/>
            <person name="Janech M."/>
            <person name="Kroth P."/>
            <person name="Leese F."/>
            <person name="Lindquist E."/>
            <person name="Lyon B.R."/>
            <person name="Martin J."/>
            <person name="Mayer C."/>
            <person name="Parker M."/>
            <person name="Quesneville H."/>
            <person name="Raymond J."/>
            <person name="Uhlig C."/>
            <person name="Valentin K.U."/>
            <person name="Worden A.Z."/>
            <person name="Armbrust E.V."/>
            <person name="Bowler C."/>
            <person name="Green B."/>
            <person name="Moulton V."/>
            <person name="Van Oosterhout C."/>
            <person name="Grigoriev I."/>
        </authorList>
    </citation>
    <scope>NUCLEOTIDE SEQUENCE [LARGE SCALE GENOMIC DNA]</scope>
    <source>
        <strain evidence="7 8">CCMP1102</strain>
    </source>
</reference>
<organism evidence="7 8">
    <name type="scientific">Fragilariopsis cylindrus CCMP1102</name>
    <dbReference type="NCBI Taxonomy" id="635003"/>
    <lineage>
        <taxon>Eukaryota</taxon>
        <taxon>Sar</taxon>
        <taxon>Stramenopiles</taxon>
        <taxon>Ochrophyta</taxon>
        <taxon>Bacillariophyta</taxon>
        <taxon>Bacillariophyceae</taxon>
        <taxon>Bacillariophycidae</taxon>
        <taxon>Bacillariales</taxon>
        <taxon>Bacillariaceae</taxon>
        <taxon>Fragilariopsis</taxon>
    </lineage>
</organism>
<feature type="region of interest" description="Disordered" evidence="5">
    <location>
        <begin position="222"/>
        <end position="256"/>
    </location>
</feature>
<name>A0A1E7FH40_9STRA</name>
<dbReference type="InterPro" id="IPR008271">
    <property type="entry name" value="Ser/Thr_kinase_AS"/>
</dbReference>
<evidence type="ECO:0000256" key="5">
    <source>
        <dbReference type="SAM" id="MobiDB-lite"/>
    </source>
</evidence>
<keyword evidence="8" id="KW-1185">Reference proteome</keyword>
<dbReference type="Gene3D" id="3.30.200.20">
    <property type="entry name" value="Phosphorylase Kinase, domain 1"/>
    <property type="match status" value="1"/>
</dbReference>
<sequence length="411" mass="46052">MEIPKEWPTEVSNIYSPIRVLGKGGFASVVLARDKNDSKTKVAVKVVGSSSEDVGNVEAEKKTAAYAQREIEILRRLDHENIVKVINYWDLLEGKEDRPKNNAICVIALSYAKGPTVESLLQHGGALSNVFGRVVLAQVVDTVAYMHYRGVLHRDIKPDNIMITGAVSKDDEIWDNEDPSSKSKNWDEKRGKWKVTLIDFGFARALKEKDIINPSKEIHQENKRASFRNLDDSAKTESTNEDTNESSSRGRGTLGNRNFAAPEIINKVKHATSEEKEGGISSVTETISEYVADYGLLVDSYSMGHTIRYCMTGVMPGESVEAAISTQNSFCFKLCGGNKKDQGKRSVHYRLTSELSEELQDLIKNLTEVSEKKRVSIRKARRSSPWINDVLLGVKSEEQEHFLSEKSYLEF</sequence>
<feature type="compositionally biased region" description="Basic and acidic residues" evidence="5">
    <location>
        <begin position="222"/>
        <end position="235"/>
    </location>
</feature>
<dbReference type="GO" id="GO:0044773">
    <property type="term" value="P:mitotic DNA damage checkpoint signaling"/>
    <property type="evidence" value="ECO:0007669"/>
    <property type="project" value="TreeGrafter"/>
</dbReference>
<dbReference type="InterPro" id="IPR017441">
    <property type="entry name" value="Protein_kinase_ATP_BS"/>
</dbReference>
<comment type="similarity">
    <text evidence="4">Belongs to the protein kinase superfamily.</text>
</comment>
<evidence type="ECO:0000313" key="8">
    <source>
        <dbReference type="Proteomes" id="UP000095751"/>
    </source>
</evidence>
<gene>
    <name evidence="7" type="ORF">FRACYDRAFT_207725</name>
</gene>
<dbReference type="CDD" id="cd00180">
    <property type="entry name" value="PKc"/>
    <property type="match status" value="1"/>
</dbReference>
<protein>
    <submittedName>
        <fullName evidence="7">Kinase-like protein</fullName>
    </submittedName>
</protein>
<dbReference type="InterPro" id="IPR011009">
    <property type="entry name" value="Kinase-like_dom_sf"/>
</dbReference>
<evidence type="ECO:0000256" key="2">
    <source>
        <dbReference type="ARBA" id="ARBA00022840"/>
    </source>
</evidence>
<feature type="binding site" evidence="3">
    <location>
        <position position="45"/>
    </location>
    <ligand>
        <name>ATP</name>
        <dbReference type="ChEBI" id="CHEBI:30616"/>
    </ligand>
</feature>
<dbReference type="InParanoid" id="A0A1E7FH40"/>
<dbReference type="GO" id="GO:0004674">
    <property type="term" value="F:protein serine/threonine kinase activity"/>
    <property type="evidence" value="ECO:0007669"/>
    <property type="project" value="UniProtKB-KW"/>
</dbReference>
<dbReference type="PROSITE" id="PS00107">
    <property type="entry name" value="PROTEIN_KINASE_ATP"/>
    <property type="match status" value="1"/>
</dbReference>
<dbReference type="Pfam" id="PF00069">
    <property type="entry name" value="Pkinase"/>
    <property type="match status" value="1"/>
</dbReference>
<keyword evidence="4" id="KW-0723">Serine/threonine-protein kinase</keyword>
<evidence type="ECO:0000256" key="3">
    <source>
        <dbReference type="PROSITE-ProRule" id="PRU10141"/>
    </source>
</evidence>
<feature type="domain" description="Protein kinase" evidence="6">
    <location>
        <begin position="15"/>
        <end position="387"/>
    </location>
</feature>